<proteinExistence type="predicted"/>
<dbReference type="EMBL" id="BMNE01000001">
    <property type="protein sequence ID" value="GGN66629.1"/>
    <property type="molecule type" value="Genomic_DNA"/>
</dbReference>
<accession>A0ABQ2K5A5</accession>
<dbReference type="Proteomes" id="UP000658127">
    <property type="component" value="Unassembled WGS sequence"/>
</dbReference>
<protein>
    <submittedName>
        <fullName evidence="2">Permease</fullName>
    </submittedName>
</protein>
<organism evidence="2 3">
    <name type="scientific">Nocardia rhizosphaerihabitans</name>
    <dbReference type="NCBI Taxonomy" id="1691570"/>
    <lineage>
        <taxon>Bacteria</taxon>
        <taxon>Bacillati</taxon>
        <taxon>Actinomycetota</taxon>
        <taxon>Actinomycetes</taxon>
        <taxon>Mycobacteriales</taxon>
        <taxon>Nocardiaceae</taxon>
        <taxon>Nocardia</taxon>
    </lineage>
</organism>
<dbReference type="PANTHER" id="PTHR37946:SF1">
    <property type="entry name" value="SLL1969 PROTEIN"/>
    <property type="match status" value="1"/>
</dbReference>
<comment type="caution">
    <text evidence="2">The sequence shown here is derived from an EMBL/GenBank/DDBJ whole genome shotgun (WGS) entry which is preliminary data.</text>
</comment>
<gene>
    <name evidence="2" type="ORF">GCM10011610_01750</name>
</gene>
<dbReference type="Pfam" id="PF07819">
    <property type="entry name" value="PGAP1"/>
    <property type="match status" value="1"/>
</dbReference>
<keyword evidence="3" id="KW-1185">Reference proteome</keyword>
<sequence length="453" mass="48545">MLIVIGNESERETPSIFPKQPQPQHLSVHSCTLTLVTEQLPQSQAEVQALTRLAGDEFVGAVDGIAAIHRAISDRVFAAVRVGVGPAADPVKIVHDAITDGVYAVVGGTGFVVGEVASAVQVPGVTAPSRTVWGAGILAAVQGLIGDALEDEAPILASPMTFRVDGEPVPPELLAAHFAVPTTRLVVHLHGLVETEHAWRLGGRPTYGERLESELGYTPVFVRYNSGLHISENAAQLSTLLTRLVTSWPLPVHEICLIGHSMGGLVARSACHQADEAGQAWVRAVRQVVCLGSPHLGAPLEQLAHYAAAAFDLLPETRPLGKLLRRRSAGIRDLRHGSLVDEDWRDLDVDTLRARAVREVPLLAGAEHYFVTATFTRSPKHPLGLIVGDGMVLTGSGSGRGRARRIGFDGVNSLHVPEANHFSLLNHEAVYAALHSWLSSTPRKPVRVDTLWP</sequence>
<name>A0ABQ2K5A5_9NOCA</name>
<feature type="domain" description="GPI inositol-deacylase PGAP1-like alpha/beta" evidence="1">
    <location>
        <begin position="251"/>
        <end position="301"/>
    </location>
</feature>
<evidence type="ECO:0000259" key="1">
    <source>
        <dbReference type="Pfam" id="PF07819"/>
    </source>
</evidence>
<dbReference type="Gene3D" id="3.40.50.1820">
    <property type="entry name" value="alpha/beta hydrolase"/>
    <property type="match status" value="1"/>
</dbReference>
<dbReference type="PANTHER" id="PTHR37946">
    <property type="entry name" value="SLL1969 PROTEIN"/>
    <property type="match status" value="1"/>
</dbReference>
<dbReference type="SUPFAM" id="SSF53474">
    <property type="entry name" value="alpha/beta-Hydrolases"/>
    <property type="match status" value="1"/>
</dbReference>
<reference evidence="3" key="1">
    <citation type="journal article" date="2019" name="Int. J. Syst. Evol. Microbiol.">
        <title>The Global Catalogue of Microorganisms (GCM) 10K type strain sequencing project: providing services to taxonomists for standard genome sequencing and annotation.</title>
        <authorList>
            <consortium name="The Broad Institute Genomics Platform"/>
            <consortium name="The Broad Institute Genome Sequencing Center for Infectious Disease"/>
            <person name="Wu L."/>
            <person name="Ma J."/>
        </authorList>
    </citation>
    <scope>NUCLEOTIDE SEQUENCE [LARGE SCALE GENOMIC DNA]</scope>
    <source>
        <strain evidence="3">CGMCC 4.7329</strain>
    </source>
</reference>
<evidence type="ECO:0000313" key="2">
    <source>
        <dbReference type="EMBL" id="GGN66629.1"/>
    </source>
</evidence>
<evidence type="ECO:0000313" key="3">
    <source>
        <dbReference type="Proteomes" id="UP000658127"/>
    </source>
</evidence>
<dbReference type="InterPro" id="IPR012908">
    <property type="entry name" value="PGAP1-ab_dom-like"/>
</dbReference>
<dbReference type="InterPro" id="IPR029058">
    <property type="entry name" value="AB_hydrolase_fold"/>
</dbReference>